<gene>
    <name evidence="2" type="ORF">B9Z65_2563</name>
</gene>
<organism evidence="2 3">
    <name type="scientific">Elsinoe australis</name>
    <dbReference type="NCBI Taxonomy" id="40998"/>
    <lineage>
        <taxon>Eukaryota</taxon>
        <taxon>Fungi</taxon>
        <taxon>Dikarya</taxon>
        <taxon>Ascomycota</taxon>
        <taxon>Pezizomycotina</taxon>
        <taxon>Dothideomycetes</taxon>
        <taxon>Dothideomycetidae</taxon>
        <taxon>Myriangiales</taxon>
        <taxon>Elsinoaceae</taxon>
        <taxon>Elsinoe</taxon>
    </lineage>
</organism>
<feature type="region of interest" description="Disordered" evidence="1">
    <location>
        <begin position="1"/>
        <end position="200"/>
    </location>
</feature>
<dbReference type="Proteomes" id="UP000243723">
    <property type="component" value="Unassembled WGS sequence"/>
</dbReference>
<dbReference type="STRING" id="40998.A0A2P8A3X8"/>
<feature type="compositionally biased region" description="Low complexity" evidence="1">
    <location>
        <begin position="43"/>
        <end position="67"/>
    </location>
</feature>
<name>A0A2P8A3X8_9PEZI</name>
<feature type="compositionally biased region" description="Low complexity" evidence="1">
    <location>
        <begin position="1"/>
        <end position="14"/>
    </location>
</feature>
<dbReference type="OrthoDB" id="5384020at2759"/>
<sequence>MGDSNNHNNSTSSTPPAGRRTSFTSQALAEIFGASRNRSSYGTDQNSNQNSTTNTYPGPITSAAAQASRRRMSTTAIGINGNSPQNIPSSNVRRSDSVSSHNSGSIDESAVEDGDLMSSGSPTTPFARRMSFGARALRDVRTGTGGGGGNQANGRSSFADTGVSTGTGSEQKKTIPPTTKARGPSSSSDLPRTQHHPELNHRMSYLDGIVLTASTDNGYNWADSFRSRAERSSSIVSTGGSPNIGHTRAKSIATMQPPPVQPEPPKPMVPDHMQERILKGDFYMD</sequence>
<reference evidence="2 3" key="1">
    <citation type="submission" date="2017-05" db="EMBL/GenBank/DDBJ databases">
        <title>Draft genome sequence of Elsinoe australis.</title>
        <authorList>
            <person name="Cheng Q."/>
        </authorList>
    </citation>
    <scope>NUCLEOTIDE SEQUENCE [LARGE SCALE GENOMIC DNA]</scope>
    <source>
        <strain evidence="2 3">NL1</strain>
    </source>
</reference>
<accession>A0A2P8A3X8</accession>
<dbReference type="AlphaFoldDB" id="A0A2P8A3X8"/>
<evidence type="ECO:0000313" key="3">
    <source>
        <dbReference type="Proteomes" id="UP000243723"/>
    </source>
</evidence>
<keyword evidence="3" id="KW-1185">Reference proteome</keyword>
<evidence type="ECO:0000256" key="1">
    <source>
        <dbReference type="SAM" id="MobiDB-lite"/>
    </source>
</evidence>
<feature type="compositionally biased region" description="Low complexity" evidence="1">
    <location>
        <begin position="89"/>
        <end position="105"/>
    </location>
</feature>
<protein>
    <submittedName>
        <fullName evidence="2">Uncharacterized protein</fullName>
    </submittedName>
</protein>
<evidence type="ECO:0000313" key="2">
    <source>
        <dbReference type="EMBL" id="PSK55174.1"/>
    </source>
</evidence>
<proteinExistence type="predicted"/>
<comment type="caution">
    <text evidence="2">The sequence shown here is derived from an EMBL/GenBank/DDBJ whole genome shotgun (WGS) entry which is preliminary data.</text>
</comment>
<feature type="compositionally biased region" description="Polar residues" evidence="1">
    <location>
        <begin position="152"/>
        <end position="169"/>
    </location>
</feature>
<dbReference type="EMBL" id="NHZQ01000067">
    <property type="protein sequence ID" value="PSK55174.1"/>
    <property type="molecule type" value="Genomic_DNA"/>
</dbReference>